<dbReference type="InterPro" id="IPR002557">
    <property type="entry name" value="Chitin-bd_dom"/>
</dbReference>
<evidence type="ECO:0000256" key="1">
    <source>
        <dbReference type="SAM" id="SignalP"/>
    </source>
</evidence>
<dbReference type="Proteomes" id="UP001519460">
    <property type="component" value="Unassembled WGS sequence"/>
</dbReference>
<name>A0ABD0KGZ2_9CAEN</name>
<dbReference type="SUPFAM" id="SSF57625">
    <property type="entry name" value="Invertebrate chitin-binding proteins"/>
    <property type="match status" value="2"/>
</dbReference>
<feature type="domain" description="Chitin-binding type-2" evidence="2">
    <location>
        <begin position="37"/>
        <end position="96"/>
    </location>
</feature>
<keyword evidence="1" id="KW-0732">Signal</keyword>
<feature type="domain" description="Chitin-binding type-2" evidence="2">
    <location>
        <begin position="103"/>
        <end position="167"/>
    </location>
</feature>
<accession>A0ABD0KGZ2</accession>
<organism evidence="3 4">
    <name type="scientific">Batillaria attramentaria</name>
    <dbReference type="NCBI Taxonomy" id="370345"/>
    <lineage>
        <taxon>Eukaryota</taxon>
        <taxon>Metazoa</taxon>
        <taxon>Spiralia</taxon>
        <taxon>Lophotrochozoa</taxon>
        <taxon>Mollusca</taxon>
        <taxon>Gastropoda</taxon>
        <taxon>Caenogastropoda</taxon>
        <taxon>Sorbeoconcha</taxon>
        <taxon>Cerithioidea</taxon>
        <taxon>Batillariidae</taxon>
        <taxon>Batillaria</taxon>
    </lineage>
</organism>
<reference evidence="3 4" key="1">
    <citation type="journal article" date="2023" name="Sci. Data">
        <title>Genome assembly of the Korean intertidal mud-creeper Batillaria attramentaria.</title>
        <authorList>
            <person name="Patra A.K."/>
            <person name="Ho P.T."/>
            <person name="Jun S."/>
            <person name="Lee S.J."/>
            <person name="Kim Y."/>
            <person name="Won Y.J."/>
        </authorList>
    </citation>
    <scope>NUCLEOTIDE SEQUENCE [LARGE SCALE GENOMIC DNA]</scope>
    <source>
        <strain evidence="3">Wonlab-2016</strain>
    </source>
</reference>
<keyword evidence="4" id="KW-1185">Reference proteome</keyword>
<comment type="caution">
    <text evidence="3">The sequence shown here is derived from an EMBL/GenBank/DDBJ whole genome shotgun (WGS) entry which is preliminary data.</text>
</comment>
<evidence type="ECO:0000313" key="4">
    <source>
        <dbReference type="Proteomes" id="UP001519460"/>
    </source>
</evidence>
<dbReference type="SMART" id="SM00494">
    <property type="entry name" value="ChtBD2"/>
    <property type="match status" value="2"/>
</dbReference>
<dbReference type="Pfam" id="PF01607">
    <property type="entry name" value="CBM_14"/>
    <property type="match status" value="1"/>
</dbReference>
<gene>
    <name evidence="3" type="ORF">BaRGS_00022486</name>
</gene>
<dbReference type="InterPro" id="IPR036508">
    <property type="entry name" value="Chitin-bd_dom_sf"/>
</dbReference>
<evidence type="ECO:0000313" key="3">
    <source>
        <dbReference type="EMBL" id="KAK7486316.1"/>
    </source>
</evidence>
<protein>
    <recommendedName>
        <fullName evidence="2">Chitin-binding type-2 domain-containing protein</fullName>
    </recommendedName>
</protein>
<evidence type="ECO:0000259" key="2">
    <source>
        <dbReference type="PROSITE" id="PS50940"/>
    </source>
</evidence>
<feature type="signal peptide" evidence="1">
    <location>
        <begin position="1"/>
        <end position="28"/>
    </location>
</feature>
<dbReference type="EMBL" id="JACVVK020000181">
    <property type="protein sequence ID" value="KAK7486316.1"/>
    <property type="molecule type" value="Genomic_DNA"/>
</dbReference>
<dbReference type="AlphaFoldDB" id="A0ABD0KGZ2"/>
<dbReference type="PROSITE" id="PS50940">
    <property type="entry name" value="CHIT_BIND_II"/>
    <property type="match status" value="2"/>
</dbReference>
<sequence length="255" mass="28602">MGQGDHSPSLPLFLLLLLLPLRPDNVAGNLLDSLQVLYMCTDETPFLISGTPRCSQYVMCVHGVKSLNNCPPGMIFHKSKLSCDWPTRDDVKRCYRSIDGYTQESCPANSALLLPIPDSCAMYIDCGKATKPLVNDNHVFECPYPQFFSVTARKCVDFRQGESLCRGRPVPKSPCDYRQYQQVSPVAATCKQRHPSCLGMRDGIHPVSVHATYGYFVRCFRERTIDAFSCTKRQENQTSGEKPGNSNVTCVRQIY</sequence>
<proteinExistence type="predicted"/>
<feature type="chain" id="PRO_5044765907" description="Chitin-binding type-2 domain-containing protein" evidence="1">
    <location>
        <begin position="29"/>
        <end position="255"/>
    </location>
</feature>
<dbReference type="Gene3D" id="2.170.140.10">
    <property type="entry name" value="Chitin binding domain"/>
    <property type="match status" value="1"/>
</dbReference>